<dbReference type="GeneID" id="7443345"/>
<dbReference type="HOGENOM" id="CLU_687867_0_0_1"/>
<dbReference type="InParanoid" id="B8CEP3"/>
<feature type="region of interest" description="Disordered" evidence="1">
    <location>
        <begin position="1"/>
        <end position="73"/>
    </location>
</feature>
<name>B8CEP3_THAPS</name>
<accession>B8CEP3</accession>
<feature type="compositionally biased region" description="Basic and acidic residues" evidence="1">
    <location>
        <begin position="36"/>
        <end position="46"/>
    </location>
</feature>
<dbReference type="PaxDb" id="35128-Thaps11490"/>
<dbReference type="Proteomes" id="UP000001449">
    <property type="component" value="Chromosome 20"/>
</dbReference>
<protein>
    <submittedName>
        <fullName evidence="2">Uncharacterized protein</fullName>
    </submittedName>
</protein>
<organism evidence="2 3">
    <name type="scientific">Thalassiosira pseudonana</name>
    <name type="common">Marine diatom</name>
    <name type="synonym">Cyclotella nana</name>
    <dbReference type="NCBI Taxonomy" id="35128"/>
    <lineage>
        <taxon>Eukaryota</taxon>
        <taxon>Sar</taxon>
        <taxon>Stramenopiles</taxon>
        <taxon>Ochrophyta</taxon>
        <taxon>Bacillariophyta</taxon>
        <taxon>Coscinodiscophyceae</taxon>
        <taxon>Thalassiosirophycidae</taxon>
        <taxon>Thalassiosirales</taxon>
        <taxon>Thalassiosiraceae</taxon>
        <taxon>Thalassiosira</taxon>
    </lineage>
</organism>
<reference evidence="2 3" key="1">
    <citation type="journal article" date="2004" name="Science">
        <title>The genome of the diatom Thalassiosira pseudonana: ecology, evolution, and metabolism.</title>
        <authorList>
            <person name="Armbrust E.V."/>
            <person name="Berges J.A."/>
            <person name="Bowler C."/>
            <person name="Green B.R."/>
            <person name="Martinez D."/>
            <person name="Putnam N.H."/>
            <person name="Zhou S."/>
            <person name="Allen A.E."/>
            <person name="Apt K.E."/>
            <person name="Bechner M."/>
            <person name="Brzezinski M.A."/>
            <person name="Chaal B.K."/>
            <person name="Chiovitti A."/>
            <person name="Davis A.K."/>
            <person name="Demarest M.S."/>
            <person name="Detter J.C."/>
            <person name="Glavina T."/>
            <person name="Goodstein D."/>
            <person name="Hadi M.Z."/>
            <person name="Hellsten U."/>
            <person name="Hildebrand M."/>
            <person name="Jenkins B.D."/>
            <person name="Jurka J."/>
            <person name="Kapitonov V.V."/>
            <person name="Kroger N."/>
            <person name="Lau W.W."/>
            <person name="Lane T.W."/>
            <person name="Larimer F.W."/>
            <person name="Lippmeier J.C."/>
            <person name="Lucas S."/>
            <person name="Medina M."/>
            <person name="Montsant A."/>
            <person name="Obornik M."/>
            <person name="Parker M.S."/>
            <person name="Palenik B."/>
            <person name="Pazour G.J."/>
            <person name="Richardson P.M."/>
            <person name="Rynearson T.A."/>
            <person name="Saito M.A."/>
            <person name="Schwartz D.C."/>
            <person name="Thamatrakoln K."/>
            <person name="Valentin K."/>
            <person name="Vardi A."/>
            <person name="Wilkerson F.P."/>
            <person name="Rokhsar D.S."/>
        </authorList>
    </citation>
    <scope>NUCLEOTIDE SEQUENCE [LARGE SCALE GENOMIC DNA]</scope>
    <source>
        <strain evidence="2 3">CCMP1335</strain>
    </source>
</reference>
<dbReference type="AlphaFoldDB" id="B8CEP3"/>
<reference evidence="2 3" key="2">
    <citation type="journal article" date="2008" name="Nature">
        <title>The Phaeodactylum genome reveals the evolutionary history of diatom genomes.</title>
        <authorList>
            <person name="Bowler C."/>
            <person name="Allen A.E."/>
            <person name="Badger J.H."/>
            <person name="Grimwood J."/>
            <person name="Jabbari K."/>
            <person name="Kuo A."/>
            <person name="Maheswari U."/>
            <person name="Martens C."/>
            <person name="Maumus F."/>
            <person name="Otillar R.P."/>
            <person name="Rayko E."/>
            <person name="Salamov A."/>
            <person name="Vandepoele K."/>
            <person name="Beszteri B."/>
            <person name="Gruber A."/>
            <person name="Heijde M."/>
            <person name="Katinka M."/>
            <person name="Mock T."/>
            <person name="Valentin K."/>
            <person name="Verret F."/>
            <person name="Berges J.A."/>
            <person name="Brownlee C."/>
            <person name="Cadoret J.P."/>
            <person name="Chiovitti A."/>
            <person name="Choi C.J."/>
            <person name="Coesel S."/>
            <person name="De Martino A."/>
            <person name="Detter J.C."/>
            <person name="Durkin C."/>
            <person name="Falciatore A."/>
            <person name="Fournet J."/>
            <person name="Haruta M."/>
            <person name="Huysman M.J."/>
            <person name="Jenkins B.D."/>
            <person name="Jiroutova K."/>
            <person name="Jorgensen R.E."/>
            <person name="Joubert Y."/>
            <person name="Kaplan A."/>
            <person name="Kroger N."/>
            <person name="Kroth P.G."/>
            <person name="La Roche J."/>
            <person name="Lindquist E."/>
            <person name="Lommer M."/>
            <person name="Martin-Jezequel V."/>
            <person name="Lopez P.J."/>
            <person name="Lucas S."/>
            <person name="Mangogna M."/>
            <person name="McGinnis K."/>
            <person name="Medlin L.K."/>
            <person name="Montsant A."/>
            <person name="Oudot-Le Secq M.P."/>
            <person name="Napoli C."/>
            <person name="Obornik M."/>
            <person name="Parker M.S."/>
            <person name="Petit J.L."/>
            <person name="Porcel B.M."/>
            <person name="Poulsen N."/>
            <person name="Robison M."/>
            <person name="Rychlewski L."/>
            <person name="Rynearson T.A."/>
            <person name="Schmutz J."/>
            <person name="Shapiro H."/>
            <person name="Siaut M."/>
            <person name="Stanley M."/>
            <person name="Sussman M.R."/>
            <person name="Taylor A.R."/>
            <person name="Vardi A."/>
            <person name="von Dassow P."/>
            <person name="Vyverman W."/>
            <person name="Willis A."/>
            <person name="Wyrwicz L.S."/>
            <person name="Rokhsar D.S."/>
            <person name="Weissenbach J."/>
            <person name="Armbrust E.V."/>
            <person name="Green B.R."/>
            <person name="Van de Peer Y."/>
            <person name="Grigoriev I.V."/>
        </authorList>
    </citation>
    <scope>NUCLEOTIDE SEQUENCE [LARGE SCALE GENOMIC DNA]</scope>
    <source>
        <strain evidence="2 3">CCMP1335</strain>
    </source>
</reference>
<dbReference type="RefSeq" id="XP_002294576.1">
    <property type="nucleotide sequence ID" value="XM_002294540.1"/>
</dbReference>
<dbReference type="KEGG" id="tps:THAPSDRAFT_11490"/>
<feature type="compositionally biased region" description="Basic and acidic residues" evidence="1">
    <location>
        <begin position="55"/>
        <end position="73"/>
    </location>
</feature>
<dbReference type="eggNOG" id="ENOG502S5SS">
    <property type="taxonomic scope" value="Eukaryota"/>
</dbReference>
<dbReference type="OMA" id="GISFHWD"/>
<evidence type="ECO:0000313" key="3">
    <source>
        <dbReference type="Proteomes" id="UP000001449"/>
    </source>
</evidence>
<proteinExistence type="predicted"/>
<keyword evidence="3" id="KW-1185">Reference proteome</keyword>
<gene>
    <name evidence="2" type="ORF">THAPSDRAFT_11490</name>
</gene>
<evidence type="ECO:0000256" key="1">
    <source>
        <dbReference type="SAM" id="MobiDB-lite"/>
    </source>
</evidence>
<sequence>MENASAEEGTSTIELNLRLDENGRTTFDPSMWSPHTDAKVGDERSSETLASSGEPDSKRAKLDDSYEQRQSKEVDYSSKTIMTNLATIDNEEALDALLFDCEITDCGLLPRTFWVSASDVEPRCYLEKLALEVFHHHVPPPSPHFFYDPETSGAEWWVQIRPSPPAGRYSQLADANDKDDDMGKTGISFHWDKDEDLRLLTGGSMYIHPHLSTVTYLTDLGAPTMVLSKRVNPMTGEYLEEGDGENVDGFVSWPKRGKHLSFDARYLHAAPSDLMEKGLFDKQCKFEVSDDMDEKEKKVLQRRHRRVTFLVNIWLNYKPFNVNSFPETMIGNLSKTDMIESSLFGSDGKKDKPAIVRLSVDEDKAVIENTSADKDENQTTVVKKTWPMGGCDSKEQIEVPMPINIIRSDGGSDVELTWHKGVIGLK</sequence>
<evidence type="ECO:0000313" key="2">
    <source>
        <dbReference type="EMBL" id="EED87936.1"/>
    </source>
</evidence>
<dbReference type="EMBL" id="CM000652">
    <property type="protein sequence ID" value="EED87936.1"/>
    <property type="molecule type" value="Genomic_DNA"/>
</dbReference>